<accession>A0A5C4T0S6</accession>
<dbReference type="GO" id="GO:0030295">
    <property type="term" value="F:protein kinase activator activity"/>
    <property type="evidence" value="ECO:0007669"/>
    <property type="project" value="TreeGrafter"/>
</dbReference>
<protein>
    <recommendedName>
        <fullName evidence="3">histidine kinase</fullName>
        <ecNumber evidence="3">2.7.13.3</ecNumber>
    </recommendedName>
</protein>
<comment type="catalytic activity">
    <reaction evidence="1">
        <text>ATP + protein L-histidine = ADP + protein N-phospho-L-histidine.</text>
        <dbReference type="EC" id="2.7.13.3"/>
    </reaction>
</comment>
<evidence type="ECO:0000256" key="2">
    <source>
        <dbReference type="ARBA" id="ARBA00004370"/>
    </source>
</evidence>
<dbReference type="RefSeq" id="WP_139605898.1">
    <property type="nucleotide sequence ID" value="NZ_VDCQ01000056.1"/>
</dbReference>
<dbReference type="GO" id="GO:0005524">
    <property type="term" value="F:ATP binding"/>
    <property type="evidence" value="ECO:0007669"/>
    <property type="project" value="UniProtKB-KW"/>
</dbReference>
<dbReference type="SUPFAM" id="SSF55785">
    <property type="entry name" value="PYP-like sensor domain (PAS domain)"/>
    <property type="match status" value="1"/>
</dbReference>
<organism evidence="12 13">
    <name type="scientific">Paenibacillus hemerocallicola</name>
    <dbReference type="NCBI Taxonomy" id="1172614"/>
    <lineage>
        <taxon>Bacteria</taxon>
        <taxon>Bacillati</taxon>
        <taxon>Bacillota</taxon>
        <taxon>Bacilli</taxon>
        <taxon>Bacillales</taxon>
        <taxon>Paenibacillaceae</taxon>
        <taxon>Paenibacillus</taxon>
    </lineage>
</organism>
<dbReference type="OrthoDB" id="9810447at2"/>
<evidence type="ECO:0000256" key="5">
    <source>
        <dbReference type="ARBA" id="ARBA00022679"/>
    </source>
</evidence>
<keyword evidence="10" id="KW-0472">Membrane</keyword>
<feature type="transmembrane region" description="Helical" evidence="10">
    <location>
        <begin position="72"/>
        <end position="88"/>
    </location>
</feature>
<evidence type="ECO:0000256" key="3">
    <source>
        <dbReference type="ARBA" id="ARBA00012438"/>
    </source>
</evidence>
<evidence type="ECO:0000256" key="1">
    <source>
        <dbReference type="ARBA" id="ARBA00000085"/>
    </source>
</evidence>
<feature type="transmembrane region" description="Helical" evidence="10">
    <location>
        <begin position="200"/>
        <end position="222"/>
    </location>
</feature>
<feature type="transmembrane region" description="Helical" evidence="10">
    <location>
        <begin position="33"/>
        <end position="52"/>
    </location>
</feature>
<keyword evidence="4" id="KW-0597">Phosphoprotein</keyword>
<feature type="transmembrane region" description="Helical" evidence="10">
    <location>
        <begin position="138"/>
        <end position="163"/>
    </location>
</feature>
<evidence type="ECO:0000256" key="8">
    <source>
        <dbReference type="ARBA" id="ARBA00022840"/>
    </source>
</evidence>
<keyword evidence="13" id="KW-1185">Reference proteome</keyword>
<feature type="domain" description="Histidine kinase" evidence="11">
    <location>
        <begin position="358"/>
        <end position="575"/>
    </location>
</feature>
<dbReference type="Pfam" id="PF02518">
    <property type="entry name" value="HATPase_c"/>
    <property type="match status" value="1"/>
</dbReference>
<sequence length="576" mass="65629">MNSSVELILMIASLIMMGTILFFVYGFRKERGVSYLIGLIVCRIIYSSSIILEKSSSLLTEKLIFRNIQSTALNLIVPFFLLFVYQLIGRDKLLKPRWKIMLFAIFALWSLLSWFDPVLHVIYRVIELYNGHLITTRTIYSVAFSVACYSILAVCLYFLFQYIRSIRNDFRKPGMWVLFLSSFPLVLEIVKLMNPEWSSWLLPLSVYCGFTGTLMLVITLRIKFFSTVPIARNIVLDTLQESIVIANASGKIIDSNKRASQWFSEMGYAAIYGRNMAELLVPWPEWHKLCKSMQQGRVEIDTWLDGERKIYSVNVYPLHILRKQGQGSISLIVDITEKQRHLEQIAQLNQLKDQLFTIVSHDIRSPLALQFQLVELLEEDRDSFDPDHREIIETLGDQIRNTLGMANNLLEWFRSQRKDLALRPQSVELSEVVEECCHVLHIKSEAKRISVTNTIASGTYVYADREALGLIIRNLLSNAIKFTGLGGAVQVDAELLGDMVIVSVRDDGVGMEEEQVRQLFAEKQLNSLVGTLGEKGMGLGLLVSRQFVQLSGGRMWVESKAGHGSVFHFTMRGGTE</sequence>
<dbReference type="SUPFAM" id="SSF47384">
    <property type="entry name" value="Homodimeric domain of signal transducing histidine kinase"/>
    <property type="match status" value="1"/>
</dbReference>
<dbReference type="CDD" id="cd00075">
    <property type="entry name" value="HATPase"/>
    <property type="match status" value="1"/>
</dbReference>
<feature type="transmembrane region" description="Helical" evidence="10">
    <location>
        <begin position="100"/>
        <end position="126"/>
    </location>
</feature>
<keyword evidence="10" id="KW-0812">Transmembrane</keyword>
<evidence type="ECO:0000259" key="11">
    <source>
        <dbReference type="PROSITE" id="PS50109"/>
    </source>
</evidence>
<dbReference type="InterPro" id="IPR003594">
    <property type="entry name" value="HATPase_dom"/>
</dbReference>
<evidence type="ECO:0000256" key="10">
    <source>
        <dbReference type="SAM" id="Phobius"/>
    </source>
</evidence>
<dbReference type="GO" id="GO:0007234">
    <property type="term" value="P:osmosensory signaling via phosphorelay pathway"/>
    <property type="evidence" value="ECO:0007669"/>
    <property type="project" value="TreeGrafter"/>
</dbReference>
<comment type="caution">
    <text evidence="12">The sequence shown here is derived from an EMBL/GenBank/DDBJ whole genome shotgun (WGS) entry which is preliminary data.</text>
</comment>
<dbReference type="InterPro" id="IPR036097">
    <property type="entry name" value="HisK_dim/P_sf"/>
</dbReference>
<dbReference type="InterPro" id="IPR003661">
    <property type="entry name" value="HisK_dim/P_dom"/>
</dbReference>
<dbReference type="Gene3D" id="1.10.287.130">
    <property type="match status" value="1"/>
</dbReference>
<dbReference type="SMART" id="SM00387">
    <property type="entry name" value="HATPase_c"/>
    <property type="match status" value="1"/>
</dbReference>
<dbReference type="SUPFAM" id="SSF55874">
    <property type="entry name" value="ATPase domain of HSP90 chaperone/DNA topoisomerase II/histidine kinase"/>
    <property type="match status" value="1"/>
</dbReference>
<dbReference type="InterPro" id="IPR035965">
    <property type="entry name" value="PAS-like_dom_sf"/>
</dbReference>
<dbReference type="CDD" id="cd00082">
    <property type="entry name" value="HisKA"/>
    <property type="match status" value="1"/>
</dbReference>
<evidence type="ECO:0000313" key="12">
    <source>
        <dbReference type="EMBL" id="TNJ62604.1"/>
    </source>
</evidence>
<dbReference type="InterPro" id="IPR004358">
    <property type="entry name" value="Sig_transdc_His_kin-like_C"/>
</dbReference>
<proteinExistence type="predicted"/>
<evidence type="ECO:0000256" key="6">
    <source>
        <dbReference type="ARBA" id="ARBA00022741"/>
    </source>
</evidence>
<dbReference type="Gene3D" id="3.30.450.20">
    <property type="entry name" value="PAS domain"/>
    <property type="match status" value="1"/>
</dbReference>
<dbReference type="GO" id="GO:0000156">
    <property type="term" value="F:phosphorelay response regulator activity"/>
    <property type="evidence" value="ECO:0007669"/>
    <property type="project" value="TreeGrafter"/>
</dbReference>
<dbReference type="PRINTS" id="PR00344">
    <property type="entry name" value="BCTRLSENSOR"/>
</dbReference>
<dbReference type="Pfam" id="PF16927">
    <property type="entry name" value="HisKA_7TM"/>
    <property type="match status" value="1"/>
</dbReference>
<feature type="transmembrane region" description="Helical" evidence="10">
    <location>
        <begin position="175"/>
        <end position="194"/>
    </location>
</feature>
<keyword evidence="5" id="KW-0808">Transferase</keyword>
<dbReference type="AlphaFoldDB" id="A0A5C4T0S6"/>
<keyword evidence="10" id="KW-1133">Transmembrane helix</keyword>
<dbReference type="Pfam" id="PF00512">
    <property type="entry name" value="HisKA"/>
    <property type="match status" value="1"/>
</dbReference>
<dbReference type="InterPro" id="IPR050351">
    <property type="entry name" value="BphY/WalK/GraS-like"/>
</dbReference>
<keyword evidence="9" id="KW-0902">Two-component regulatory system</keyword>
<reference evidence="12 13" key="1">
    <citation type="submission" date="2019-05" db="EMBL/GenBank/DDBJ databases">
        <title>We sequenced the genome of Paenibacillus hemerocallicola KCTC 33185 for further insight into its adaptation and study the phylogeny of Paenibacillus.</title>
        <authorList>
            <person name="Narsing Rao M.P."/>
        </authorList>
    </citation>
    <scope>NUCLEOTIDE SEQUENCE [LARGE SCALE GENOMIC DNA]</scope>
    <source>
        <strain evidence="12 13">KCTC 33185</strain>
    </source>
</reference>
<dbReference type="PANTHER" id="PTHR42878">
    <property type="entry name" value="TWO-COMPONENT HISTIDINE KINASE"/>
    <property type="match status" value="1"/>
</dbReference>
<dbReference type="GO" id="GO:0000155">
    <property type="term" value="F:phosphorelay sensor kinase activity"/>
    <property type="evidence" value="ECO:0007669"/>
    <property type="project" value="InterPro"/>
</dbReference>
<dbReference type="InterPro" id="IPR031621">
    <property type="entry name" value="HisKA_7TM"/>
</dbReference>
<dbReference type="EMBL" id="VDCQ01000056">
    <property type="protein sequence ID" value="TNJ62604.1"/>
    <property type="molecule type" value="Genomic_DNA"/>
</dbReference>
<dbReference type="EC" id="2.7.13.3" evidence="3"/>
<keyword evidence="7" id="KW-0418">Kinase</keyword>
<comment type="subcellular location">
    <subcellularLocation>
        <location evidence="2">Membrane</location>
    </subcellularLocation>
</comment>
<dbReference type="PANTHER" id="PTHR42878:SF7">
    <property type="entry name" value="SENSOR HISTIDINE KINASE GLRK"/>
    <property type="match status" value="1"/>
</dbReference>
<evidence type="ECO:0000313" key="13">
    <source>
        <dbReference type="Proteomes" id="UP000307943"/>
    </source>
</evidence>
<name>A0A5C4T0S6_9BACL</name>
<evidence type="ECO:0000256" key="9">
    <source>
        <dbReference type="ARBA" id="ARBA00023012"/>
    </source>
</evidence>
<dbReference type="InterPro" id="IPR036890">
    <property type="entry name" value="HATPase_C_sf"/>
</dbReference>
<dbReference type="SMART" id="SM00388">
    <property type="entry name" value="HisKA"/>
    <property type="match status" value="1"/>
</dbReference>
<dbReference type="Proteomes" id="UP000307943">
    <property type="component" value="Unassembled WGS sequence"/>
</dbReference>
<feature type="transmembrane region" description="Helical" evidence="10">
    <location>
        <begin position="6"/>
        <end position="26"/>
    </location>
</feature>
<dbReference type="Gene3D" id="3.30.565.10">
    <property type="entry name" value="Histidine kinase-like ATPase, C-terminal domain"/>
    <property type="match status" value="1"/>
</dbReference>
<evidence type="ECO:0000256" key="4">
    <source>
        <dbReference type="ARBA" id="ARBA00022553"/>
    </source>
</evidence>
<dbReference type="InterPro" id="IPR005467">
    <property type="entry name" value="His_kinase_dom"/>
</dbReference>
<keyword evidence="8" id="KW-0067">ATP-binding</keyword>
<dbReference type="PROSITE" id="PS50109">
    <property type="entry name" value="HIS_KIN"/>
    <property type="match status" value="1"/>
</dbReference>
<keyword evidence="6" id="KW-0547">Nucleotide-binding</keyword>
<gene>
    <name evidence="12" type="ORF">FE784_29755</name>
</gene>
<evidence type="ECO:0000256" key="7">
    <source>
        <dbReference type="ARBA" id="ARBA00022777"/>
    </source>
</evidence>